<accession>A0ABD5XS75</accession>
<evidence type="ECO:0008006" key="5">
    <source>
        <dbReference type="Google" id="ProtNLM"/>
    </source>
</evidence>
<comment type="caution">
    <text evidence="3">The sequence shown here is derived from an EMBL/GenBank/DDBJ whole genome shotgun (WGS) entry which is preliminary data.</text>
</comment>
<evidence type="ECO:0000313" key="4">
    <source>
        <dbReference type="Proteomes" id="UP001596368"/>
    </source>
</evidence>
<feature type="compositionally biased region" description="Basic residues" evidence="1">
    <location>
        <begin position="252"/>
        <end position="267"/>
    </location>
</feature>
<evidence type="ECO:0000256" key="2">
    <source>
        <dbReference type="SAM" id="Phobius"/>
    </source>
</evidence>
<sequence length="321" mass="33066">MLLPLALVGTLPAAVAAGVPVPPAAFVAVYDLLLPLGLVAASVSVLGRRPVSLPTPRVPGAHPGVPDRRGHALAGAAAAAAAGWALAPVLVGAWGRPILAVGAGAGTALVVLLHPYRAVRRRVRRRDRGLGDALAVLGRRVAGGQPVEAALPAVADRLSGPTGEAFAAAARRRRALGTSVRRAFVGPDGPFGPRRSVGPVAAAAVAAVGAAVSAGAPAGRRSSATPSGWTRWRPASGRRGANSGASRERSGTRRRCSARWSAARRSRSPAGSTASRDWARRELRRAERRRAAGPPRAPRRRCPCRSWGPRSACTCCRWPSC</sequence>
<keyword evidence="2" id="KW-0812">Transmembrane</keyword>
<feature type="transmembrane region" description="Helical" evidence="2">
    <location>
        <begin position="26"/>
        <end position="47"/>
    </location>
</feature>
<feature type="transmembrane region" description="Helical" evidence="2">
    <location>
        <begin position="72"/>
        <end position="91"/>
    </location>
</feature>
<evidence type="ECO:0000256" key="1">
    <source>
        <dbReference type="SAM" id="MobiDB-lite"/>
    </source>
</evidence>
<proteinExistence type="predicted"/>
<dbReference type="Proteomes" id="UP001596368">
    <property type="component" value="Unassembled WGS sequence"/>
</dbReference>
<gene>
    <name evidence="3" type="ORF">ACFQRB_09515</name>
</gene>
<reference evidence="3 4" key="1">
    <citation type="journal article" date="2019" name="Int. J. Syst. Evol. Microbiol.">
        <title>The Global Catalogue of Microorganisms (GCM) 10K type strain sequencing project: providing services to taxonomists for standard genome sequencing and annotation.</title>
        <authorList>
            <consortium name="The Broad Institute Genomics Platform"/>
            <consortium name="The Broad Institute Genome Sequencing Center for Infectious Disease"/>
            <person name="Wu L."/>
            <person name="Ma J."/>
        </authorList>
    </citation>
    <scope>NUCLEOTIDE SEQUENCE [LARGE SCALE GENOMIC DNA]</scope>
    <source>
        <strain evidence="3 4">DT92</strain>
    </source>
</reference>
<feature type="region of interest" description="Disordered" evidence="1">
    <location>
        <begin position="211"/>
        <end position="280"/>
    </location>
</feature>
<keyword evidence="2" id="KW-0472">Membrane</keyword>
<evidence type="ECO:0000313" key="3">
    <source>
        <dbReference type="EMBL" id="MFC7136671.1"/>
    </source>
</evidence>
<keyword evidence="2" id="KW-1133">Transmembrane helix</keyword>
<feature type="transmembrane region" description="Helical" evidence="2">
    <location>
        <begin position="97"/>
        <end position="116"/>
    </location>
</feature>
<dbReference type="AlphaFoldDB" id="A0ABD5XS75"/>
<organism evidence="3 4">
    <name type="scientific">Halobaculum litoreum</name>
    <dbReference type="NCBI Taxonomy" id="3031998"/>
    <lineage>
        <taxon>Archaea</taxon>
        <taxon>Methanobacteriati</taxon>
        <taxon>Methanobacteriota</taxon>
        <taxon>Stenosarchaea group</taxon>
        <taxon>Halobacteria</taxon>
        <taxon>Halobacteriales</taxon>
        <taxon>Haloferacaceae</taxon>
        <taxon>Halobaculum</taxon>
    </lineage>
</organism>
<feature type="compositionally biased region" description="Low complexity" evidence="1">
    <location>
        <begin position="211"/>
        <end position="224"/>
    </location>
</feature>
<protein>
    <recommendedName>
        <fullName evidence="5">Type II secretion system protein GspF domain-containing protein</fullName>
    </recommendedName>
</protein>
<dbReference type="EMBL" id="JBHSZG010000001">
    <property type="protein sequence ID" value="MFC7136671.1"/>
    <property type="molecule type" value="Genomic_DNA"/>
</dbReference>
<name>A0ABD5XS75_9EURY</name>
<keyword evidence="4" id="KW-1185">Reference proteome</keyword>